<comment type="catalytic activity">
    <reaction evidence="14">
        <text>2-[(2R,5Z)-2-carboxy-4-methylthiazol-5(2H)-ylidene]ethyl phosphate + 4-amino-2-methyl-5-(diphosphooxymethyl)pyrimidine + 2 H(+) = thiamine phosphate + CO2 + diphosphate</text>
        <dbReference type="Rhea" id="RHEA:47844"/>
        <dbReference type="ChEBI" id="CHEBI:15378"/>
        <dbReference type="ChEBI" id="CHEBI:16526"/>
        <dbReference type="ChEBI" id="CHEBI:33019"/>
        <dbReference type="ChEBI" id="CHEBI:37575"/>
        <dbReference type="ChEBI" id="CHEBI:57841"/>
        <dbReference type="ChEBI" id="CHEBI:62899"/>
        <dbReference type="EC" id="2.5.1.3"/>
    </reaction>
</comment>
<dbReference type="Gene3D" id="3.20.20.70">
    <property type="entry name" value="Aldolase class I"/>
    <property type="match status" value="1"/>
</dbReference>
<dbReference type="InterPro" id="IPR022998">
    <property type="entry name" value="ThiamineP_synth_TenI"/>
</dbReference>
<evidence type="ECO:0000256" key="8">
    <source>
        <dbReference type="ARBA" id="ARBA00022777"/>
    </source>
</evidence>
<dbReference type="PANTHER" id="PTHR20857:SF23">
    <property type="entry name" value="THIAMINE BIOSYNTHETIC BIFUNCTIONAL ENZYME"/>
    <property type="match status" value="1"/>
</dbReference>
<evidence type="ECO:0000256" key="1">
    <source>
        <dbReference type="ARBA" id="ARBA00001771"/>
    </source>
</evidence>
<feature type="region of interest" description="Disordered" evidence="15">
    <location>
        <begin position="418"/>
        <end position="445"/>
    </location>
</feature>
<dbReference type="PANTHER" id="PTHR20857">
    <property type="entry name" value="THIAMINE-PHOSPHATE PYROPHOSPHORYLASE"/>
    <property type="match status" value="1"/>
</dbReference>
<dbReference type="SUPFAM" id="SSF51391">
    <property type="entry name" value="Thiamin phosphate synthase"/>
    <property type="match status" value="1"/>
</dbReference>
<dbReference type="NCBIfam" id="NF006830">
    <property type="entry name" value="PRK09355.1"/>
    <property type="match status" value="1"/>
</dbReference>
<evidence type="ECO:0000256" key="14">
    <source>
        <dbReference type="ARBA" id="ARBA00047883"/>
    </source>
</evidence>
<dbReference type="PRINTS" id="PR01099">
    <property type="entry name" value="HYETHTZKNASE"/>
</dbReference>
<dbReference type="HAMAP" id="MF_00097">
    <property type="entry name" value="TMP_synthase"/>
    <property type="match status" value="1"/>
</dbReference>
<keyword evidence="18" id="KW-1185">Reference proteome</keyword>
<feature type="domain" description="Thiamine phosphate synthase/TenI" evidence="16">
    <location>
        <begin position="6"/>
        <end position="92"/>
    </location>
</feature>
<dbReference type="CDD" id="cd00564">
    <property type="entry name" value="TMP_TenI"/>
    <property type="match status" value="1"/>
</dbReference>
<comment type="caution">
    <text evidence="17">The sequence shown here is derived from an EMBL/GenBank/DDBJ whole genome shotgun (WGS) entry which is preliminary data.</text>
</comment>
<dbReference type="HAMAP" id="MF_00228">
    <property type="entry name" value="Thz_kinase"/>
    <property type="match status" value="1"/>
</dbReference>
<comment type="pathway">
    <text evidence="4">Cofactor biosynthesis; thiamine diphosphate biosynthesis; thiamine phosphate from 4-amino-2-methyl-5-diphosphomethylpyrimidine and 4-methyl-5-(2-phosphoethyl)-thiazole: step 1/1.</text>
</comment>
<dbReference type="InterPro" id="IPR029056">
    <property type="entry name" value="Ribokinase-like"/>
</dbReference>
<evidence type="ECO:0000313" key="18">
    <source>
        <dbReference type="Proteomes" id="UP001430848"/>
    </source>
</evidence>
<comment type="catalytic activity">
    <reaction evidence="13">
        <text>2-(2-carboxy-4-methylthiazol-5-yl)ethyl phosphate + 4-amino-2-methyl-5-(diphosphooxymethyl)pyrimidine + 2 H(+) = thiamine phosphate + CO2 + diphosphate</text>
        <dbReference type="Rhea" id="RHEA:47848"/>
        <dbReference type="ChEBI" id="CHEBI:15378"/>
        <dbReference type="ChEBI" id="CHEBI:16526"/>
        <dbReference type="ChEBI" id="CHEBI:33019"/>
        <dbReference type="ChEBI" id="CHEBI:37575"/>
        <dbReference type="ChEBI" id="CHEBI:57841"/>
        <dbReference type="ChEBI" id="CHEBI:62890"/>
        <dbReference type="EC" id="2.5.1.3"/>
    </reaction>
</comment>
<dbReference type="InterPro" id="IPR000417">
    <property type="entry name" value="Hyethyz_kinase"/>
</dbReference>
<evidence type="ECO:0000256" key="5">
    <source>
        <dbReference type="ARBA" id="ARBA00022679"/>
    </source>
</evidence>
<comment type="cofactor">
    <cofactor evidence="2">
        <name>Mg(2+)</name>
        <dbReference type="ChEBI" id="CHEBI:18420"/>
    </cofactor>
</comment>
<evidence type="ECO:0000256" key="9">
    <source>
        <dbReference type="ARBA" id="ARBA00022840"/>
    </source>
</evidence>
<dbReference type="InterPro" id="IPR034291">
    <property type="entry name" value="TMP_synthase"/>
</dbReference>
<keyword evidence="10" id="KW-0460">Magnesium</keyword>
<dbReference type="InterPro" id="IPR013785">
    <property type="entry name" value="Aldolase_TIM"/>
</dbReference>
<evidence type="ECO:0000256" key="3">
    <source>
        <dbReference type="ARBA" id="ARBA00004868"/>
    </source>
</evidence>
<evidence type="ECO:0000259" key="16">
    <source>
        <dbReference type="Pfam" id="PF02581"/>
    </source>
</evidence>
<proteinExistence type="inferred from homology"/>
<evidence type="ECO:0000256" key="15">
    <source>
        <dbReference type="SAM" id="MobiDB-lite"/>
    </source>
</evidence>
<dbReference type="Pfam" id="PF02581">
    <property type="entry name" value="TMP-TENI"/>
    <property type="match status" value="2"/>
</dbReference>
<reference evidence="17 18" key="1">
    <citation type="submission" date="2024-02" db="EMBL/GenBank/DDBJ databases">
        <title>De novo assembly and annotation of 12 fungi associated with fruit tree decline syndrome in Ontario, Canada.</title>
        <authorList>
            <person name="Sulman M."/>
            <person name="Ellouze W."/>
            <person name="Ilyukhin E."/>
        </authorList>
    </citation>
    <scope>NUCLEOTIDE SEQUENCE [LARGE SCALE GENOMIC DNA]</scope>
    <source>
        <strain evidence="17 18">M169</strain>
    </source>
</reference>
<evidence type="ECO:0000256" key="11">
    <source>
        <dbReference type="ARBA" id="ARBA00022977"/>
    </source>
</evidence>
<name>A0ABR1NMU3_DIAER</name>
<evidence type="ECO:0000313" key="17">
    <source>
        <dbReference type="EMBL" id="KAK7707759.1"/>
    </source>
</evidence>
<dbReference type="Pfam" id="PF02110">
    <property type="entry name" value="HK"/>
    <property type="match status" value="1"/>
</dbReference>
<keyword evidence="7" id="KW-0547">Nucleotide-binding</keyword>
<feature type="domain" description="Thiamine phosphate synthase/TenI" evidence="16">
    <location>
        <begin position="117"/>
        <end position="235"/>
    </location>
</feature>
<evidence type="ECO:0000256" key="13">
    <source>
        <dbReference type="ARBA" id="ARBA00047851"/>
    </source>
</evidence>
<sequence length="577" mass="59698">MADYSLYLVTDSTPAILGDKDISDVVDRAIRGGVTVVQYRDKTSDTGALIATARRLHAVTRSHNVPLLINDRVDVALAVGCEGVHLGQDDMGQSTSPPPRMETISGALAKTFMHPDISTARELLGSGKIIGITANTVDEALTACEQGADYLGIGTVFSTQTRVTSHPHALHKTNTKNVIGPEGLRHTLAVLAEKGHGGVPAVCIGGINASNIPQVLFRGSPPENPLDGVAVVSAIMAAEDPEAASRRLLGLARDAVEGNRRPRTGISAAGTKEGLLKLVPGAITAVHEQKPLSHNMTNLVVQNFAANVALSIGASPIMANYGEEAADLAKLGAALVINMGTVTPEGLDNYKKALRAYNAAGRPVIFDPVGQVGKLQPPATAAQFATAVRRAAVKSILSAGYIDVIKGNESEIKTVFNTGAGSTSSGGGNTEESQRGVDSSSTLSDPEKARLVRALAAREQAVVVMTGKTDFASDGSRVFSVRNGHEYLGMITGTGCTLGTTVSAMVAACPRGGDRLAAVVAGILLFEIAAEQAATKGSVEGPGTFVPAFLDSLYRIRTGTAAGDLGWLSAEKVSAVE</sequence>
<gene>
    <name evidence="17" type="primary">THI6</name>
    <name evidence="17" type="ORF">SLS63_013679</name>
</gene>
<evidence type="ECO:0000256" key="7">
    <source>
        <dbReference type="ARBA" id="ARBA00022741"/>
    </source>
</evidence>
<comment type="catalytic activity">
    <reaction evidence="12">
        <text>4-methyl-5-(2-phosphooxyethyl)-thiazole + 4-amino-2-methyl-5-(diphosphooxymethyl)pyrimidine + H(+) = thiamine phosphate + diphosphate</text>
        <dbReference type="Rhea" id="RHEA:22328"/>
        <dbReference type="ChEBI" id="CHEBI:15378"/>
        <dbReference type="ChEBI" id="CHEBI:33019"/>
        <dbReference type="ChEBI" id="CHEBI:37575"/>
        <dbReference type="ChEBI" id="CHEBI:57841"/>
        <dbReference type="ChEBI" id="CHEBI:58296"/>
        <dbReference type="EC" id="2.5.1.3"/>
    </reaction>
</comment>
<dbReference type="Gene3D" id="3.40.1190.20">
    <property type="match status" value="1"/>
</dbReference>
<dbReference type="InterPro" id="IPR036206">
    <property type="entry name" value="ThiamineP_synth_sf"/>
</dbReference>
<evidence type="ECO:0000256" key="12">
    <source>
        <dbReference type="ARBA" id="ARBA00047334"/>
    </source>
</evidence>
<dbReference type="EMBL" id="JAKNSF020000197">
    <property type="protein sequence ID" value="KAK7707759.1"/>
    <property type="molecule type" value="Genomic_DNA"/>
</dbReference>
<keyword evidence="5" id="KW-0808">Transferase</keyword>
<accession>A0ABR1NMU3</accession>
<comment type="catalytic activity">
    <reaction evidence="1">
        <text>5-(2-hydroxyethyl)-4-methylthiazole + ATP = 4-methyl-5-(2-phosphooxyethyl)-thiazole + ADP + H(+)</text>
        <dbReference type="Rhea" id="RHEA:24212"/>
        <dbReference type="ChEBI" id="CHEBI:15378"/>
        <dbReference type="ChEBI" id="CHEBI:17957"/>
        <dbReference type="ChEBI" id="CHEBI:30616"/>
        <dbReference type="ChEBI" id="CHEBI:58296"/>
        <dbReference type="ChEBI" id="CHEBI:456216"/>
        <dbReference type="EC" id="2.7.1.50"/>
    </reaction>
</comment>
<evidence type="ECO:0000256" key="6">
    <source>
        <dbReference type="ARBA" id="ARBA00022723"/>
    </source>
</evidence>
<dbReference type="CDD" id="cd01170">
    <property type="entry name" value="THZ_kinase"/>
    <property type="match status" value="1"/>
</dbReference>
<dbReference type="Proteomes" id="UP001430848">
    <property type="component" value="Unassembled WGS sequence"/>
</dbReference>
<dbReference type="SUPFAM" id="SSF53613">
    <property type="entry name" value="Ribokinase-like"/>
    <property type="match status" value="1"/>
</dbReference>
<keyword evidence="8" id="KW-0418">Kinase</keyword>
<evidence type="ECO:0000256" key="4">
    <source>
        <dbReference type="ARBA" id="ARBA00005165"/>
    </source>
</evidence>
<comment type="pathway">
    <text evidence="3">Cofactor biosynthesis; thiamine diphosphate biosynthesis; 4-methyl-5-(2-phosphoethyl)-thiazole from 5-(2-hydroxyethyl)-4-methylthiazole: step 1/1.</text>
</comment>
<evidence type="ECO:0000256" key="2">
    <source>
        <dbReference type="ARBA" id="ARBA00001946"/>
    </source>
</evidence>
<keyword evidence="6" id="KW-0479">Metal-binding</keyword>
<evidence type="ECO:0000256" key="10">
    <source>
        <dbReference type="ARBA" id="ARBA00022842"/>
    </source>
</evidence>
<keyword evidence="9" id="KW-0067">ATP-binding</keyword>
<organism evidence="17 18">
    <name type="scientific">Diaporthe eres</name>
    <name type="common">Phomopsis oblonga</name>
    <dbReference type="NCBI Taxonomy" id="83184"/>
    <lineage>
        <taxon>Eukaryota</taxon>
        <taxon>Fungi</taxon>
        <taxon>Dikarya</taxon>
        <taxon>Ascomycota</taxon>
        <taxon>Pezizomycotina</taxon>
        <taxon>Sordariomycetes</taxon>
        <taxon>Sordariomycetidae</taxon>
        <taxon>Diaporthales</taxon>
        <taxon>Diaporthaceae</taxon>
        <taxon>Diaporthe</taxon>
        <taxon>Diaporthe eres species complex</taxon>
    </lineage>
</organism>
<keyword evidence="11" id="KW-0784">Thiamine biosynthesis</keyword>
<protein>
    <submittedName>
        <fullName evidence="17">Thiamine biosynthetic bifunctional enzyme</fullName>
    </submittedName>
</protein>